<reference evidence="3" key="1">
    <citation type="journal article" date="2019" name="Int. J. Syst. Evol. Microbiol.">
        <title>The Global Catalogue of Microorganisms (GCM) 10K type strain sequencing project: providing services to taxonomists for standard genome sequencing and annotation.</title>
        <authorList>
            <consortium name="The Broad Institute Genomics Platform"/>
            <consortium name="The Broad Institute Genome Sequencing Center for Infectious Disease"/>
            <person name="Wu L."/>
            <person name="Ma J."/>
        </authorList>
    </citation>
    <scope>NUCLEOTIDE SEQUENCE [LARGE SCALE GENOMIC DNA]</scope>
    <source>
        <strain evidence="3">JCM 18542</strain>
    </source>
</reference>
<dbReference type="Proteomes" id="UP001500839">
    <property type="component" value="Unassembled WGS sequence"/>
</dbReference>
<accession>A0ABP9CYG2</accession>
<feature type="transmembrane region" description="Helical" evidence="1">
    <location>
        <begin position="411"/>
        <end position="438"/>
    </location>
</feature>
<dbReference type="RefSeq" id="WP_345602776.1">
    <property type="nucleotide sequence ID" value="NZ_BAABKQ010000001.1"/>
</dbReference>
<feature type="transmembrane region" description="Helical" evidence="1">
    <location>
        <begin position="188"/>
        <end position="214"/>
    </location>
</feature>
<evidence type="ECO:0000313" key="2">
    <source>
        <dbReference type="EMBL" id="GAA4822064.1"/>
    </source>
</evidence>
<dbReference type="EMBL" id="BAABKQ010000001">
    <property type="protein sequence ID" value="GAA4822064.1"/>
    <property type="molecule type" value="Genomic_DNA"/>
</dbReference>
<name>A0ABP9CYG2_9ACTN</name>
<evidence type="ECO:0000313" key="3">
    <source>
        <dbReference type="Proteomes" id="UP001500839"/>
    </source>
</evidence>
<evidence type="ECO:0008006" key="4">
    <source>
        <dbReference type="Google" id="ProtNLM"/>
    </source>
</evidence>
<gene>
    <name evidence="2" type="ORF">GCM10023353_33080</name>
</gene>
<keyword evidence="1" id="KW-0472">Membrane</keyword>
<feature type="transmembrane region" description="Helical" evidence="1">
    <location>
        <begin position="322"/>
        <end position="348"/>
    </location>
</feature>
<feature type="transmembrane region" description="Helical" evidence="1">
    <location>
        <begin position="368"/>
        <end position="390"/>
    </location>
</feature>
<proteinExistence type="predicted"/>
<feature type="transmembrane region" description="Helical" evidence="1">
    <location>
        <begin position="598"/>
        <end position="620"/>
    </location>
</feature>
<organism evidence="2 3">
    <name type="scientific">Tomitella cavernea</name>
    <dbReference type="NCBI Taxonomy" id="1387982"/>
    <lineage>
        <taxon>Bacteria</taxon>
        <taxon>Bacillati</taxon>
        <taxon>Actinomycetota</taxon>
        <taxon>Actinomycetes</taxon>
        <taxon>Mycobacteriales</taxon>
        <taxon>Tomitella</taxon>
    </lineage>
</organism>
<feature type="transmembrane region" description="Helical" evidence="1">
    <location>
        <begin position="226"/>
        <end position="247"/>
    </location>
</feature>
<feature type="transmembrane region" description="Helical" evidence="1">
    <location>
        <begin position="25"/>
        <end position="47"/>
    </location>
</feature>
<evidence type="ECO:0000256" key="1">
    <source>
        <dbReference type="SAM" id="Phobius"/>
    </source>
</evidence>
<feature type="transmembrane region" description="Helical" evidence="1">
    <location>
        <begin position="101"/>
        <end position="122"/>
    </location>
</feature>
<feature type="transmembrane region" description="Helical" evidence="1">
    <location>
        <begin position="157"/>
        <end position="176"/>
    </location>
</feature>
<keyword evidence="1" id="KW-0812">Transmembrane</keyword>
<sequence>MRAQAPKTGPSTGAARRPRRAARAALWPTALALWPLALAVLVAGPLLGRGYLLLRDAVSTPRSFLTDAALGVSDAAPRAVPQDVVVAALSSVVDGGVVVKAVLVLALWAAGTGASTMVGALVPARGPGLRAAGLAGRCTASTLAVWNPYVAERLLQGHWSLLTGYAALPWLVWAGVRMRRAPAVGIGATLLALALAGLTPTGAVLGVIVAVVVAGMPGGWRRAARVAVAVAGFAAVAAPWLITAAVAGPGTTSDPAGVGAFAARAEPYLATIGSLAGLGGIWNAQAVPPARTGAGALLGTLALLALVACGVRGVWRRRAHPVIAAVAVLAVLAVALPALSATAPGLAVARWAVDTVPGAGLFRDAQKWVALAMPGYALAAALGVRALARLPRRLPGLRARVAQNRRGSRRAGVLSALGSAGACAGAAAVSSAVLIAALPSLAWGVGDALRPVHYPPGWDAVRTIVDAKPDDGAMVTLPAGSFRAFPWTHGPVLDPAPRYFRTDVLVTGDLLVGDTTVGGEGARARAAEQALLGGAAPAALAEKGVRWVLVQHGTPGASGDSAATLARAELVYADPDVSLYRIPGPVPDRGATAAQRGWAWAGHALWLAAAVTGAALLWGAELRRRRRGRRSRRRV</sequence>
<comment type="caution">
    <text evidence="2">The sequence shown here is derived from an EMBL/GenBank/DDBJ whole genome shotgun (WGS) entry which is preliminary data.</text>
</comment>
<keyword evidence="1" id="KW-1133">Transmembrane helix</keyword>
<keyword evidence="3" id="KW-1185">Reference proteome</keyword>
<protein>
    <recommendedName>
        <fullName evidence="4">Transmembrane protein</fullName>
    </recommendedName>
</protein>
<feature type="transmembrane region" description="Helical" evidence="1">
    <location>
        <begin position="293"/>
        <end position="315"/>
    </location>
</feature>